<dbReference type="Gene3D" id="1.25.40.10">
    <property type="entry name" value="Tetratricopeptide repeat domain"/>
    <property type="match status" value="2"/>
</dbReference>
<keyword evidence="1" id="KW-0472">Membrane</keyword>
<dbReference type="SUPFAM" id="SSF48452">
    <property type="entry name" value="TPR-like"/>
    <property type="match status" value="1"/>
</dbReference>
<evidence type="ECO:0000313" key="2">
    <source>
        <dbReference type="EMBL" id="NGZ90178.1"/>
    </source>
</evidence>
<organism evidence="2 3">
    <name type="scientific">Psychroflexus maritimus</name>
    <dbReference type="NCBI Taxonomy" id="2714865"/>
    <lineage>
        <taxon>Bacteria</taxon>
        <taxon>Pseudomonadati</taxon>
        <taxon>Bacteroidota</taxon>
        <taxon>Flavobacteriia</taxon>
        <taxon>Flavobacteriales</taxon>
        <taxon>Flavobacteriaceae</taxon>
        <taxon>Psychroflexus</taxon>
    </lineage>
</organism>
<reference evidence="2" key="1">
    <citation type="submission" date="2020-03" db="EMBL/GenBank/DDBJ databases">
        <title>Psychroflexus Maritimus sp. nov., isolate from marine sediment.</title>
        <authorList>
            <person name="Zhong Y.-L."/>
        </authorList>
    </citation>
    <scope>NUCLEOTIDE SEQUENCE</scope>
    <source>
        <strain evidence="2">C1</strain>
    </source>
</reference>
<dbReference type="InterPro" id="IPR019734">
    <property type="entry name" value="TPR_rpt"/>
</dbReference>
<comment type="caution">
    <text evidence="2">The sequence shown here is derived from an EMBL/GenBank/DDBJ whole genome shotgun (WGS) entry which is preliminary data.</text>
</comment>
<dbReference type="EMBL" id="JAANAS010000053">
    <property type="protein sequence ID" value="NGZ90178.1"/>
    <property type="molecule type" value="Genomic_DNA"/>
</dbReference>
<evidence type="ECO:0000256" key="1">
    <source>
        <dbReference type="SAM" id="Phobius"/>
    </source>
</evidence>
<accession>A0A967AFA5</accession>
<dbReference type="Proteomes" id="UP000643701">
    <property type="component" value="Unassembled WGS sequence"/>
</dbReference>
<protein>
    <recommendedName>
        <fullName evidence="4">Tetratricopeptide repeat-containing protein</fullName>
    </recommendedName>
</protein>
<evidence type="ECO:0008006" key="4">
    <source>
        <dbReference type="Google" id="ProtNLM"/>
    </source>
</evidence>
<keyword evidence="1" id="KW-1133">Transmembrane helix</keyword>
<sequence>MNYTFNKTFKVWLKASLIIGLLITSCSKKEDKLNETSIEKKLFLSSEVTNEYKKLATREKYNFIIDLLKGRFKNKNDEKEWLAKNLPTILQDTTNLNSSNLTELNHLLLKKDCVNEAVPYATKLLAKNTRIPKATKSSTASILVAYYNSTKQADSLGKYVDILERNIQEKGDELWLYMSLYSNKGNLANLKGEFFDAAINYQKAIDYAKPSDTKNLSVLYHSLASMYLNLDYIEKAKEYTDLTLELINPDDIPLYYYNTQGIIQGKAKNFKEAEKTFQTIIEKSKQGSHQMLLAQSYSNYGNLKRKKKEFEAGLKYLSLSDSICKKLKVDVGIFYNKINRAELYFDSKKLDKALSEINPLKDFVVDADNPKLKMSVYELLYRIYDDLSQTDLANTYYRLYTENKNMYIGDLPRSVVSEWEVAREREKKLQLSVAYESKLQKQNSNKYWLSTGFLLFVLLSVMAYFIIYKKQLKQKQLYQQERQELQYQVQLKSKELLSTTIKELSIQRVKDDLLSDLNKILDDLPNVHKNKFNLLKQKLIAITSNELFLDFESKLDISFSTFYNKLKDVAPNLSPSELIVCD</sequence>
<dbReference type="PROSITE" id="PS51257">
    <property type="entry name" value="PROKAR_LIPOPROTEIN"/>
    <property type="match status" value="1"/>
</dbReference>
<gene>
    <name evidence="2" type="ORF">G7034_07925</name>
</gene>
<name>A0A967AFA5_9FLAO</name>
<keyword evidence="1" id="KW-0812">Transmembrane</keyword>
<evidence type="ECO:0000313" key="3">
    <source>
        <dbReference type="Proteomes" id="UP000643701"/>
    </source>
</evidence>
<dbReference type="AlphaFoldDB" id="A0A967AFA5"/>
<dbReference type="InterPro" id="IPR011990">
    <property type="entry name" value="TPR-like_helical_dom_sf"/>
</dbReference>
<dbReference type="SMART" id="SM00028">
    <property type="entry name" value="TPR"/>
    <property type="match status" value="3"/>
</dbReference>
<proteinExistence type="predicted"/>
<feature type="transmembrane region" description="Helical" evidence="1">
    <location>
        <begin position="447"/>
        <end position="467"/>
    </location>
</feature>
<keyword evidence="3" id="KW-1185">Reference proteome</keyword>
<dbReference type="RefSeq" id="WP_166400430.1">
    <property type="nucleotide sequence ID" value="NZ_JAANAS010000053.1"/>
</dbReference>